<keyword evidence="3" id="KW-1185">Reference proteome</keyword>
<dbReference type="AlphaFoldDB" id="A0AAV2CIU9"/>
<accession>A0AAV2CIU9</accession>
<feature type="region of interest" description="Disordered" evidence="1">
    <location>
        <begin position="1"/>
        <end position="32"/>
    </location>
</feature>
<evidence type="ECO:0000313" key="3">
    <source>
        <dbReference type="Proteomes" id="UP001497516"/>
    </source>
</evidence>
<reference evidence="2 3" key="1">
    <citation type="submission" date="2024-04" db="EMBL/GenBank/DDBJ databases">
        <authorList>
            <person name="Fracassetti M."/>
        </authorList>
    </citation>
    <scope>NUCLEOTIDE SEQUENCE [LARGE SCALE GENOMIC DNA]</scope>
</reference>
<dbReference type="Proteomes" id="UP001497516">
    <property type="component" value="Chromosome 1"/>
</dbReference>
<name>A0AAV2CIU9_9ROSI</name>
<organism evidence="2 3">
    <name type="scientific">Linum trigynum</name>
    <dbReference type="NCBI Taxonomy" id="586398"/>
    <lineage>
        <taxon>Eukaryota</taxon>
        <taxon>Viridiplantae</taxon>
        <taxon>Streptophyta</taxon>
        <taxon>Embryophyta</taxon>
        <taxon>Tracheophyta</taxon>
        <taxon>Spermatophyta</taxon>
        <taxon>Magnoliopsida</taxon>
        <taxon>eudicotyledons</taxon>
        <taxon>Gunneridae</taxon>
        <taxon>Pentapetalae</taxon>
        <taxon>rosids</taxon>
        <taxon>fabids</taxon>
        <taxon>Malpighiales</taxon>
        <taxon>Linaceae</taxon>
        <taxon>Linum</taxon>
    </lineage>
</organism>
<dbReference type="EMBL" id="OZ034813">
    <property type="protein sequence ID" value="CAL1356340.1"/>
    <property type="molecule type" value="Genomic_DNA"/>
</dbReference>
<sequence>MRHRDENRSSAIPASVFYGDGHQNKRQWRKRKVPATVVKGRKNTGKLRDEEGQFTEEDKDDDTTLVKEMTIHEEASQIPPMV</sequence>
<proteinExistence type="predicted"/>
<gene>
    <name evidence="2" type="ORF">LTRI10_LOCUS4047</name>
</gene>
<protein>
    <submittedName>
        <fullName evidence="2">Uncharacterized protein</fullName>
    </submittedName>
</protein>
<evidence type="ECO:0000256" key="1">
    <source>
        <dbReference type="SAM" id="MobiDB-lite"/>
    </source>
</evidence>
<evidence type="ECO:0000313" key="2">
    <source>
        <dbReference type="EMBL" id="CAL1356340.1"/>
    </source>
</evidence>